<reference evidence="3 4" key="1">
    <citation type="journal article" date="2023" name="Microbiol. Resour. Announc.">
        <title>Complete Genome Sequence of Imperialibacter roseus strain P4T.</title>
        <authorList>
            <person name="Tizabi D.R."/>
            <person name="Bachvaroff T."/>
            <person name="Hill R.T."/>
        </authorList>
    </citation>
    <scope>NUCLEOTIDE SEQUENCE [LARGE SCALE GENOMIC DNA]</scope>
    <source>
        <strain evidence="3 4">P4T</strain>
    </source>
</reference>
<feature type="signal peptide" evidence="1">
    <location>
        <begin position="1"/>
        <end position="24"/>
    </location>
</feature>
<feature type="chain" id="PRO_5045427361" evidence="1">
    <location>
        <begin position="25"/>
        <end position="128"/>
    </location>
</feature>
<proteinExistence type="predicted"/>
<evidence type="ECO:0000256" key="1">
    <source>
        <dbReference type="SAM" id="SignalP"/>
    </source>
</evidence>
<dbReference type="NCBIfam" id="TIGR04183">
    <property type="entry name" value="Por_Secre_tail"/>
    <property type="match status" value="1"/>
</dbReference>
<evidence type="ECO:0000259" key="2">
    <source>
        <dbReference type="Pfam" id="PF18962"/>
    </source>
</evidence>
<feature type="domain" description="Secretion system C-terminal sorting" evidence="2">
    <location>
        <begin position="51"/>
        <end position="122"/>
    </location>
</feature>
<sequence length="128" mass="14784">MRFIKFVIGLLLVALLGVNGFAQSAEDKEQVTAESAFRQTPTLELKNQIEVYPNPAVEFIMVEIKDSNLKKVEFEMHSIIGNTIRIEPEEVAKDTYKIPVKTFNSGYYFLIIKDDYTRYKKAIKFLKN</sequence>
<protein>
    <submittedName>
        <fullName evidence="3">T9SS type A sorting domain-containing protein</fullName>
    </submittedName>
</protein>
<evidence type="ECO:0000313" key="4">
    <source>
        <dbReference type="Proteomes" id="UP001302349"/>
    </source>
</evidence>
<gene>
    <name evidence="3" type="ORF">RT717_26450</name>
</gene>
<dbReference type="InterPro" id="IPR026444">
    <property type="entry name" value="Secre_tail"/>
</dbReference>
<evidence type="ECO:0000313" key="3">
    <source>
        <dbReference type="EMBL" id="WOK06620.1"/>
    </source>
</evidence>
<dbReference type="Pfam" id="PF18962">
    <property type="entry name" value="Por_Secre_tail"/>
    <property type="match status" value="1"/>
</dbReference>
<keyword evidence="1" id="KW-0732">Signal</keyword>
<dbReference type="Proteomes" id="UP001302349">
    <property type="component" value="Chromosome"/>
</dbReference>
<dbReference type="EMBL" id="CP136051">
    <property type="protein sequence ID" value="WOK06620.1"/>
    <property type="molecule type" value="Genomic_DNA"/>
</dbReference>
<dbReference type="RefSeq" id="WP_317489332.1">
    <property type="nucleotide sequence ID" value="NZ_CP136051.1"/>
</dbReference>
<name>A0ABZ0IQH2_9BACT</name>
<keyword evidence="4" id="KW-1185">Reference proteome</keyword>
<organism evidence="3 4">
    <name type="scientific">Imperialibacter roseus</name>
    <dbReference type="NCBI Taxonomy" id="1324217"/>
    <lineage>
        <taxon>Bacteria</taxon>
        <taxon>Pseudomonadati</taxon>
        <taxon>Bacteroidota</taxon>
        <taxon>Cytophagia</taxon>
        <taxon>Cytophagales</taxon>
        <taxon>Flammeovirgaceae</taxon>
        <taxon>Imperialibacter</taxon>
    </lineage>
</organism>
<accession>A0ABZ0IQH2</accession>